<dbReference type="InterPro" id="IPR020472">
    <property type="entry name" value="WD40_PAC1"/>
</dbReference>
<evidence type="ECO:0000313" key="7">
    <source>
        <dbReference type="Proteomes" id="UP000267096"/>
    </source>
</evidence>
<evidence type="ECO:0000313" key="6">
    <source>
        <dbReference type="EMBL" id="VDK49468.1"/>
    </source>
</evidence>
<sequence length="973" mass="110219">MGITKQYLRYVHSGTCNVVASTNGSIASVNSNVCAVSACENVNFYNLRTCEKVNELNESDKCVTTLKFSTNRRFLAVGYADGVIRLFDRKNEDGQVYATFAGHKTGVNCLAFSHDGLLLASGGKDSTIILWDIVNECGLFRLNGHKGSVTQLQFTLNGRYLISSSKDTFVKFWSLDSQSCFYTLTDSRSEVYTFGLVKEDSLLLLGTAEVEIRVIELVWLENEGGNDDRTIEAKRQKEEIDSKIIDVDDDLANGIVRCKKRGQLLRSCKGRALQMAISSDERIVACVGSSNVVDIYRIYSEDETLKRINKKLKKAKKRVAESDDVENSISESDISKDVTTLISRIGDYKSDVKVKSVDFCRSFSEVAPHCYEYPVNHNNYIDVTESFCHPEEVFRKLSAILSKLHIHKQMFILQSNNTVHRITATVDLKSNGIECGTISTLDQWTLQLGHRTDVRCLSMAENDFGFVSGSSELAIVWNRYNLKVVNVLEDEKMKDVTAVLFVPGDKHVLTGTKVSDFSVVIFMNSFRLLYIHSFILWFWNVLVECTHDPNIQKGFISCGADKKLIYWSYELVDEFDRKRLSMQEKRILELPDEAMSVAASNDSKFVGVALLDNTARIHFVDTFKLFVTLYGHSLPVTTIDMSSDSKLVITGSADKSVKIWGMDFGDCHRSLHAHDDIVTCVQFVPKEHLFWSSGKDGLLKQWDGDKFERIQVLSLHSAEIRSLTQTSNGNFIVSASHDRSIRVWELTEEIIVLQEEEEMERENEYEKRLTELEDVVPGEEKDSQVELASKKSVMSIRSAEQIIDAVEIARQEVIKKIEDPKGSVHPLMLALKSPSLDHFIIDVIQRVPSSHLEKCLLMVPFNYVPDILRALGECSSKHYKAELACRVLLFLIKIHHNHIINSEDMIHLIDDLRKNVPSAINELRDICGFNLAALRLFQKEIEERNQTKMFIDVSEMVSKSKKKVRKGVIKTLV</sequence>
<dbReference type="InterPro" id="IPR007148">
    <property type="entry name" value="SSU_processome_Utp12"/>
</dbReference>
<dbReference type="InterPro" id="IPR051570">
    <property type="entry name" value="TBC1_cilium_biogenesis"/>
</dbReference>
<dbReference type="InterPro" id="IPR001680">
    <property type="entry name" value="WD40_rpt"/>
</dbReference>
<evidence type="ECO:0000256" key="1">
    <source>
        <dbReference type="ARBA" id="ARBA00022574"/>
    </source>
</evidence>
<keyword evidence="2" id="KW-0677">Repeat</keyword>
<protein>
    <submittedName>
        <fullName evidence="8">WD_REPEATS_REGION domain-containing protein</fullName>
    </submittedName>
</protein>
<dbReference type="InterPro" id="IPR015943">
    <property type="entry name" value="WD40/YVTN_repeat-like_dom_sf"/>
</dbReference>
<feature type="repeat" description="WD" evidence="4">
    <location>
        <begin position="671"/>
        <end position="712"/>
    </location>
</feature>
<evidence type="ECO:0000256" key="4">
    <source>
        <dbReference type="PROSITE-ProRule" id="PRU00221"/>
    </source>
</evidence>
<dbReference type="Gene3D" id="2.130.10.10">
    <property type="entry name" value="YVTN repeat-like/Quinoprotein amine dehydrogenase"/>
    <property type="match status" value="4"/>
</dbReference>
<reference evidence="8" key="1">
    <citation type="submission" date="2016-04" db="UniProtKB">
        <authorList>
            <consortium name="WormBaseParasite"/>
        </authorList>
    </citation>
    <scope>IDENTIFICATION</scope>
</reference>
<keyword evidence="7" id="KW-1185">Reference proteome</keyword>
<comment type="similarity">
    <text evidence="3">Belongs to the WD repeat WDR3/UTP12 family.</text>
</comment>
<evidence type="ECO:0000259" key="5">
    <source>
        <dbReference type="Pfam" id="PF04003"/>
    </source>
</evidence>
<evidence type="ECO:0000313" key="8">
    <source>
        <dbReference type="WBParaSite" id="ASIM_0001391601-mRNA-1"/>
    </source>
</evidence>
<evidence type="ECO:0000256" key="2">
    <source>
        <dbReference type="ARBA" id="ARBA00022737"/>
    </source>
</evidence>
<dbReference type="InterPro" id="IPR036322">
    <property type="entry name" value="WD40_repeat_dom_sf"/>
</dbReference>
<gene>
    <name evidence="6" type="ORF">ASIM_LOCUS13344</name>
</gene>
<dbReference type="PANTHER" id="PTHR19853">
    <property type="entry name" value="WD REPEAT CONTAINING PROTEIN 3 WDR3"/>
    <property type="match status" value="1"/>
</dbReference>
<dbReference type="PRINTS" id="PR00320">
    <property type="entry name" value="GPROTEINBRPT"/>
</dbReference>
<dbReference type="GO" id="GO:0030515">
    <property type="term" value="F:snoRNA binding"/>
    <property type="evidence" value="ECO:0007669"/>
    <property type="project" value="TreeGrafter"/>
</dbReference>
<dbReference type="Pfam" id="PF25172">
    <property type="entry name" value="Beta-prop_WDR3_2nd"/>
    <property type="match status" value="1"/>
</dbReference>
<dbReference type="PROSITE" id="PS50082">
    <property type="entry name" value="WD_REPEATS_2"/>
    <property type="match status" value="5"/>
</dbReference>
<dbReference type="AlphaFoldDB" id="A0A0M3JZI3"/>
<dbReference type="GO" id="GO:0030490">
    <property type="term" value="P:maturation of SSU-rRNA"/>
    <property type="evidence" value="ECO:0007669"/>
    <property type="project" value="TreeGrafter"/>
</dbReference>
<feature type="repeat" description="WD" evidence="4">
    <location>
        <begin position="100"/>
        <end position="133"/>
    </location>
</feature>
<dbReference type="GO" id="GO:0034388">
    <property type="term" value="C:Pwp2p-containing subcomplex of 90S preribosome"/>
    <property type="evidence" value="ECO:0007669"/>
    <property type="project" value="TreeGrafter"/>
</dbReference>
<name>A0A0M3JZI3_ANISI</name>
<dbReference type="CDD" id="cd00200">
    <property type="entry name" value="WD40"/>
    <property type="match status" value="1"/>
</dbReference>
<feature type="repeat" description="WD" evidence="4">
    <location>
        <begin position="713"/>
        <end position="754"/>
    </location>
</feature>
<dbReference type="Proteomes" id="UP000267096">
    <property type="component" value="Unassembled WGS sequence"/>
</dbReference>
<dbReference type="GO" id="GO:0032040">
    <property type="term" value="C:small-subunit processome"/>
    <property type="evidence" value="ECO:0007669"/>
    <property type="project" value="TreeGrafter"/>
</dbReference>
<proteinExistence type="inferred from homology"/>
<evidence type="ECO:0000256" key="3">
    <source>
        <dbReference type="ARBA" id="ARBA00038229"/>
    </source>
</evidence>
<reference evidence="6 7" key="2">
    <citation type="submission" date="2018-11" db="EMBL/GenBank/DDBJ databases">
        <authorList>
            <consortium name="Pathogen Informatics"/>
        </authorList>
    </citation>
    <scope>NUCLEOTIDE SEQUENCE [LARGE SCALE GENOMIC DNA]</scope>
</reference>
<feature type="repeat" description="WD" evidence="4">
    <location>
        <begin position="629"/>
        <end position="670"/>
    </location>
</feature>
<accession>A0A0M3JZI3</accession>
<feature type="domain" description="Small-subunit processome Utp12" evidence="5">
    <location>
        <begin position="837"/>
        <end position="938"/>
    </location>
</feature>
<keyword evidence="1 4" id="KW-0853">WD repeat</keyword>
<dbReference type="SUPFAM" id="SSF50978">
    <property type="entry name" value="WD40 repeat-like"/>
    <property type="match status" value="2"/>
</dbReference>
<feature type="repeat" description="WD" evidence="4">
    <location>
        <begin position="142"/>
        <end position="183"/>
    </location>
</feature>
<dbReference type="WBParaSite" id="ASIM_0001391601-mRNA-1">
    <property type="protein sequence ID" value="ASIM_0001391601-mRNA-1"/>
    <property type="gene ID" value="ASIM_0001391601"/>
</dbReference>
<dbReference type="InterPro" id="IPR019775">
    <property type="entry name" value="WD40_repeat_CS"/>
</dbReference>
<dbReference type="SMART" id="SM00320">
    <property type="entry name" value="WD40"/>
    <property type="match status" value="10"/>
</dbReference>
<dbReference type="OrthoDB" id="407922at2759"/>
<dbReference type="PANTHER" id="PTHR19853:SF0">
    <property type="entry name" value="WD REPEAT-CONTAINING PROTEIN 3"/>
    <property type="match status" value="1"/>
</dbReference>
<dbReference type="PROSITE" id="PS00678">
    <property type="entry name" value="WD_REPEATS_1"/>
    <property type="match status" value="2"/>
</dbReference>
<dbReference type="EMBL" id="UYRR01031367">
    <property type="protein sequence ID" value="VDK49468.1"/>
    <property type="molecule type" value="Genomic_DNA"/>
</dbReference>
<dbReference type="PROSITE" id="PS50294">
    <property type="entry name" value="WD_REPEATS_REGION"/>
    <property type="match status" value="5"/>
</dbReference>
<dbReference type="Pfam" id="PF04003">
    <property type="entry name" value="Utp12"/>
    <property type="match status" value="1"/>
</dbReference>
<dbReference type="Pfam" id="PF25173">
    <property type="entry name" value="Beta-prop_WDR3_1st"/>
    <property type="match status" value="1"/>
</dbReference>
<organism evidence="8">
    <name type="scientific">Anisakis simplex</name>
    <name type="common">Herring worm</name>
    <dbReference type="NCBI Taxonomy" id="6269"/>
    <lineage>
        <taxon>Eukaryota</taxon>
        <taxon>Metazoa</taxon>
        <taxon>Ecdysozoa</taxon>
        <taxon>Nematoda</taxon>
        <taxon>Chromadorea</taxon>
        <taxon>Rhabditida</taxon>
        <taxon>Spirurina</taxon>
        <taxon>Ascaridomorpha</taxon>
        <taxon>Ascaridoidea</taxon>
        <taxon>Anisakidae</taxon>
        <taxon>Anisakis</taxon>
        <taxon>Anisakis simplex complex</taxon>
    </lineage>
</organism>